<reference evidence="1 2" key="1">
    <citation type="submission" date="2021-11" db="EMBL/GenBank/DDBJ databases">
        <title>Lacrimispora sp. nov. NSJ-141 isolated from human feces.</title>
        <authorList>
            <person name="Abdugheni R."/>
        </authorList>
    </citation>
    <scope>NUCLEOTIDE SEQUENCE [LARGE SCALE GENOMIC DNA]</scope>
    <source>
        <strain evidence="1 2">NSJ-141</strain>
    </source>
</reference>
<evidence type="ECO:0000313" key="2">
    <source>
        <dbReference type="Proteomes" id="UP001299265"/>
    </source>
</evidence>
<proteinExistence type="predicted"/>
<evidence type="ECO:0000313" key="1">
    <source>
        <dbReference type="EMBL" id="MCD2491949.1"/>
    </source>
</evidence>
<protein>
    <submittedName>
        <fullName evidence="1">Uncharacterized protein</fullName>
    </submittedName>
</protein>
<name>A0AAP2W9N4_9FIRM</name>
<keyword evidence="2" id="KW-1185">Reference proteome</keyword>
<dbReference type="AlphaFoldDB" id="A0AAP2W9N4"/>
<comment type="caution">
    <text evidence="1">The sequence shown here is derived from an EMBL/GenBank/DDBJ whole genome shotgun (WGS) entry which is preliminary data.</text>
</comment>
<accession>A0AAP2W9N4</accession>
<sequence>MFSIFLIPEKDRISTGPARLTAAGRGGRPNGFHNKQKLISVREEEQEERSASIVRGALQRRWQDLPGRREAKIAYHADFCWNLTWKNIDLSMSVGKDRPKAAKMLVTAASDPPGWKRTSSCPL</sequence>
<dbReference type="Proteomes" id="UP001299265">
    <property type="component" value="Unassembled WGS sequence"/>
</dbReference>
<dbReference type="EMBL" id="JAJNOR010000001">
    <property type="protein sequence ID" value="MCD2491949.1"/>
    <property type="molecule type" value="Genomic_DNA"/>
</dbReference>
<organism evidence="1 2">
    <name type="scientific">Lientehia hominis</name>
    <dbReference type="NCBI Taxonomy" id="2897778"/>
    <lineage>
        <taxon>Bacteria</taxon>
        <taxon>Bacillati</taxon>
        <taxon>Bacillota</taxon>
        <taxon>Clostridia</taxon>
        <taxon>Lachnospirales</taxon>
        <taxon>Lachnospiraceae</taxon>
        <taxon>Lientehia</taxon>
    </lineage>
</organism>
<dbReference type="RefSeq" id="WP_231061836.1">
    <property type="nucleotide sequence ID" value="NZ_JAJNOR010000001.1"/>
</dbReference>
<gene>
    <name evidence="1" type="ORF">LQE92_04820</name>
</gene>